<keyword evidence="3" id="KW-0614">Plasmid</keyword>
<feature type="region of interest" description="Disordered" evidence="1">
    <location>
        <begin position="105"/>
        <end position="127"/>
    </location>
</feature>
<dbReference type="AlphaFoldDB" id="A0A250LL59"/>
<dbReference type="RefSeq" id="WP_046543953.1">
    <property type="nucleotide sequence ID" value="NZ_AP018360.1"/>
</dbReference>
<evidence type="ECO:0000256" key="2">
    <source>
        <dbReference type="SAM" id="SignalP"/>
    </source>
</evidence>
<geneLocation type="plasmid" evidence="4 5">
    <name>unnamed1</name>
</geneLocation>
<proteinExistence type="predicted"/>
<feature type="chain" id="PRO_5044379294" description="Lipoprotein" evidence="2">
    <location>
        <begin position="20"/>
        <end position="161"/>
    </location>
</feature>
<protein>
    <recommendedName>
        <fullName evidence="6">Lipoprotein</fullName>
    </recommendedName>
</protein>
<evidence type="ECO:0000313" key="4">
    <source>
        <dbReference type="EMBL" id="WFN23547.1"/>
    </source>
</evidence>
<reference evidence="3" key="1">
    <citation type="journal article" date="2016" name="Biosci. Biotechnol. Biochem.">
        <title>Bioconversion of AHX to AOH by resting cells of Burkholderia contaminans CH-1.</title>
        <authorList>
            <person name="Choi J.H."/>
            <person name="Kikuchi A."/>
            <person name="Pumkaeo P."/>
            <person name="Hirai H."/>
            <person name="Tokuyama S."/>
            <person name="Kawagishi H."/>
        </authorList>
    </citation>
    <scope>NUCLEOTIDE SEQUENCE</scope>
    <source>
        <strain evidence="3">CH-1</strain>
        <plasmid evidence="3">pBC453</plasmid>
    </source>
</reference>
<keyword evidence="2" id="KW-0732">Signal</keyword>
<evidence type="ECO:0000256" key="1">
    <source>
        <dbReference type="SAM" id="MobiDB-lite"/>
    </source>
</evidence>
<dbReference type="EMBL" id="CP090643">
    <property type="protein sequence ID" value="WFN23547.1"/>
    <property type="molecule type" value="Genomic_DNA"/>
</dbReference>
<name>A0A250LL59_9BURK</name>
<dbReference type="Proteomes" id="UP001220209">
    <property type="component" value="Plasmid unnamed1"/>
</dbReference>
<gene>
    <name evidence="3" type="ORF">BCCH1_77850</name>
    <name evidence="4" type="ORF">LXE91_39085</name>
</gene>
<dbReference type="EMBL" id="AP018360">
    <property type="protein sequence ID" value="BBA45274.1"/>
    <property type="molecule type" value="Genomic_DNA"/>
</dbReference>
<reference evidence="4 5" key="3">
    <citation type="submission" date="2021-12" db="EMBL/GenBank/DDBJ databases">
        <title>Genomic and phenotypic characterization of three Burkholderia contaminans isolates recovered from different sources.</title>
        <authorList>
            <person name="Lopez De Volder A."/>
            <person name="Fan Y."/>
            <person name="Nunvar J."/>
            <person name="Herrera T."/>
            <person name="Timp W."/>
            <person name="Degrossi J."/>
        </authorList>
    </citation>
    <scope>NUCLEOTIDE SEQUENCE [LARGE SCALE GENOMIC DNA]</scope>
    <source>
        <strain evidence="4 5">LMG 23361</strain>
        <plasmid evidence="4 5">unnamed1</plasmid>
    </source>
</reference>
<evidence type="ECO:0000313" key="3">
    <source>
        <dbReference type="EMBL" id="BBA45274.1"/>
    </source>
</evidence>
<evidence type="ECO:0000313" key="5">
    <source>
        <dbReference type="Proteomes" id="UP001220209"/>
    </source>
</evidence>
<geneLocation type="plasmid" evidence="3">
    <name>pBC453</name>
</geneLocation>
<organism evidence="3">
    <name type="scientific">Burkholderia contaminans</name>
    <dbReference type="NCBI Taxonomy" id="488447"/>
    <lineage>
        <taxon>Bacteria</taxon>
        <taxon>Pseudomonadati</taxon>
        <taxon>Pseudomonadota</taxon>
        <taxon>Betaproteobacteria</taxon>
        <taxon>Burkholderiales</taxon>
        <taxon>Burkholderiaceae</taxon>
        <taxon>Burkholderia</taxon>
        <taxon>Burkholderia cepacia complex</taxon>
    </lineage>
</organism>
<reference evidence="3" key="2">
    <citation type="journal article" date="2017" name="Genome Announc.">
        <title>High-Quality Draft Genome Sequence of Burkholderia contaminans CH-1, a Gram-Negative Bacterium That Metabolizes 2-Azahypoxanthine, a Plant Growth-Regulating Compound.</title>
        <authorList>
            <person name="Choi J.-H."/>
            <person name="Sugiura H."/>
            <person name="Moriuchi R."/>
            <person name="Kawagishi H."/>
            <person name="Dohra H."/>
        </authorList>
    </citation>
    <scope>NUCLEOTIDE SEQUENCE</scope>
    <source>
        <strain evidence="3">CH-1</strain>
        <plasmid evidence="3">pBC453</plasmid>
    </source>
</reference>
<evidence type="ECO:0008006" key="6">
    <source>
        <dbReference type="Google" id="ProtNLM"/>
    </source>
</evidence>
<sequence length="161" mass="17023">MKKISAVIATICMFSVAQAQEVSKPPVVKPIAGTHCSTGAGSRPPMAYDGNDHLMQCSDISTNGTATWQYVAEGDGDRIIRKLDELNATNVRILAALTKLPAVQPAGAGTDSDATNRTVEKPVSPSAAKAQAKCDLNGYLTIDIDGNTLMCRKHHWVALSS</sequence>
<feature type="signal peptide" evidence="2">
    <location>
        <begin position="1"/>
        <end position="19"/>
    </location>
</feature>
<accession>A0A250LL59</accession>